<dbReference type="InterPro" id="IPR031107">
    <property type="entry name" value="Small_HSP"/>
</dbReference>
<dbReference type="Proteomes" id="UP001139125">
    <property type="component" value="Unassembled WGS sequence"/>
</dbReference>
<evidence type="ECO:0000313" key="5">
    <source>
        <dbReference type="Proteomes" id="UP001139125"/>
    </source>
</evidence>
<comment type="similarity">
    <text evidence="1 2">Belongs to the small heat shock protein (HSP20) family.</text>
</comment>
<evidence type="ECO:0000259" key="3">
    <source>
        <dbReference type="PROSITE" id="PS01031"/>
    </source>
</evidence>
<dbReference type="PANTHER" id="PTHR11527">
    <property type="entry name" value="HEAT-SHOCK PROTEIN 20 FAMILY MEMBER"/>
    <property type="match status" value="1"/>
</dbReference>
<dbReference type="InterPro" id="IPR008978">
    <property type="entry name" value="HSP20-like_chaperone"/>
</dbReference>
<evidence type="ECO:0000313" key="4">
    <source>
        <dbReference type="EMBL" id="MCP9290842.1"/>
    </source>
</evidence>
<sequence length="144" mass="15964">MGDFTEFGIEIERHLSKLGKDIQQFVEKVVPLANDDKDFAPDCDIVESEEEFKILLDLPGLSKKEIGISLKNNVLTVKGEREITAGDGEEFKRQERRRGAFARAFAVPQNVNAAEVSASFRNGVLTIAMPKSEALKDSQSIPVK</sequence>
<keyword evidence="5" id="KW-1185">Reference proteome</keyword>
<comment type="caution">
    <text evidence="4">The sequence shown here is derived from an EMBL/GenBank/DDBJ whole genome shotgun (WGS) entry which is preliminary data.</text>
</comment>
<reference evidence="4" key="1">
    <citation type="submission" date="2022-06" db="EMBL/GenBank/DDBJ databases">
        <title>Gracilimonas sp. CAU 1638 isolated from sea sediment.</title>
        <authorList>
            <person name="Kim W."/>
        </authorList>
    </citation>
    <scope>NUCLEOTIDE SEQUENCE</scope>
    <source>
        <strain evidence="4">CAU 1638</strain>
    </source>
</reference>
<proteinExistence type="inferred from homology"/>
<accession>A0A9X2L250</accession>
<dbReference type="AlphaFoldDB" id="A0A9X2L250"/>
<dbReference type="PROSITE" id="PS01031">
    <property type="entry name" value="SHSP"/>
    <property type="match status" value="1"/>
</dbReference>
<dbReference type="EMBL" id="JANDBC010000001">
    <property type="protein sequence ID" value="MCP9290842.1"/>
    <property type="molecule type" value="Genomic_DNA"/>
</dbReference>
<evidence type="ECO:0000256" key="2">
    <source>
        <dbReference type="RuleBase" id="RU003616"/>
    </source>
</evidence>
<evidence type="ECO:0000256" key="1">
    <source>
        <dbReference type="PROSITE-ProRule" id="PRU00285"/>
    </source>
</evidence>
<dbReference type="Gene3D" id="2.60.40.790">
    <property type="match status" value="1"/>
</dbReference>
<dbReference type="SUPFAM" id="SSF49764">
    <property type="entry name" value="HSP20-like chaperones"/>
    <property type="match status" value="1"/>
</dbReference>
<organism evidence="4 5">
    <name type="scientific">Gracilimonas sediminicola</name>
    <dbReference type="NCBI Taxonomy" id="2952158"/>
    <lineage>
        <taxon>Bacteria</taxon>
        <taxon>Pseudomonadati</taxon>
        <taxon>Balneolota</taxon>
        <taxon>Balneolia</taxon>
        <taxon>Balneolales</taxon>
        <taxon>Balneolaceae</taxon>
        <taxon>Gracilimonas</taxon>
    </lineage>
</organism>
<protein>
    <submittedName>
        <fullName evidence="4">Hsp20/alpha crystallin family protein</fullName>
    </submittedName>
</protein>
<feature type="domain" description="SHSP" evidence="3">
    <location>
        <begin position="34"/>
        <end position="144"/>
    </location>
</feature>
<dbReference type="RefSeq" id="WP_255133280.1">
    <property type="nucleotide sequence ID" value="NZ_CP175953.1"/>
</dbReference>
<dbReference type="InterPro" id="IPR002068">
    <property type="entry name" value="A-crystallin/Hsp20_dom"/>
</dbReference>
<name>A0A9X2L250_9BACT</name>
<dbReference type="Pfam" id="PF00011">
    <property type="entry name" value="HSP20"/>
    <property type="match status" value="1"/>
</dbReference>
<dbReference type="CDD" id="cd06464">
    <property type="entry name" value="ACD_sHsps-like"/>
    <property type="match status" value="1"/>
</dbReference>
<gene>
    <name evidence="4" type="ORF">NM125_04485</name>
</gene>